<protein>
    <submittedName>
        <fullName evidence="4">Hypothetical_protein</fullName>
    </submittedName>
</protein>
<comment type="caution">
    <text evidence="3">The sequence shown here is derived from an EMBL/GenBank/DDBJ whole genome shotgun (WGS) entry which is preliminary data.</text>
</comment>
<dbReference type="AlphaFoldDB" id="A0AA86NSE9"/>
<evidence type="ECO:0000256" key="1">
    <source>
        <dbReference type="SAM" id="Phobius"/>
    </source>
</evidence>
<organism evidence="3">
    <name type="scientific">Hexamita inflata</name>
    <dbReference type="NCBI Taxonomy" id="28002"/>
    <lineage>
        <taxon>Eukaryota</taxon>
        <taxon>Metamonada</taxon>
        <taxon>Diplomonadida</taxon>
        <taxon>Hexamitidae</taxon>
        <taxon>Hexamitinae</taxon>
        <taxon>Hexamita</taxon>
    </lineage>
</organism>
<feature type="transmembrane region" description="Helical" evidence="1">
    <location>
        <begin position="103"/>
        <end position="120"/>
    </location>
</feature>
<dbReference type="EMBL" id="CATOUU010000346">
    <property type="protein sequence ID" value="CAI9925642.1"/>
    <property type="molecule type" value="Genomic_DNA"/>
</dbReference>
<accession>A0AA86NSE9</accession>
<reference evidence="3" key="1">
    <citation type="submission" date="2023-06" db="EMBL/GenBank/DDBJ databases">
        <authorList>
            <person name="Kurt Z."/>
        </authorList>
    </citation>
    <scope>NUCLEOTIDE SEQUENCE</scope>
</reference>
<dbReference type="Proteomes" id="UP001642409">
    <property type="component" value="Unassembled WGS sequence"/>
</dbReference>
<keyword evidence="6" id="KW-1185">Reference proteome</keyword>
<dbReference type="EMBL" id="CAXDID020000586">
    <property type="protein sequence ID" value="CAL6104680.1"/>
    <property type="molecule type" value="Genomic_DNA"/>
</dbReference>
<name>A0AA86NSE9_9EUKA</name>
<keyword evidence="1" id="KW-1133">Transmembrane helix</keyword>
<dbReference type="EMBL" id="CATOUU010000291">
    <property type="protein sequence ID" value="CAI9923654.1"/>
    <property type="molecule type" value="Genomic_DNA"/>
</dbReference>
<evidence type="ECO:0000313" key="4">
    <source>
        <dbReference type="EMBL" id="CAL6090347.1"/>
    </source>
</evidence>
<gene>
    <name evidence="2" type="ORF">HINF_LOCUS11299</name>
    <name evidence="3" type="ORF">HINF_LOCUS13287</name>
    <name evidence="4" type="ORF">HINF_LOCUS65266</name>
    <name evidence="5" type="ORF">HINF_LOCUS72898</name>
</gene>
<evidence type="ECO:0000313" key="6">
    <source>
        <dbReference type="Proteomes" id="UP001642409"/>
    </source>
</evidence>
<sequence length="121" mass="14391">MQQNLRKIANQVVTYIQVLQAKNITKNNLQNLNVNWNKVEVNVQNTHIHVLLYFITMQVRRLMHYEARRLFLEGVAHQFKNNQYNMHQIVIITELLIYSYKKTFLAIFLASLNISFTIIIS</sequence>
<keyword evidence="1" id="KW-0812">Transmembrane</keyword>
<keyword evidence="1" id="KW-0472">Membrane</keyword>
<dbReference type="EMBL" id="CAXDID020000427">
    <property type="protein sequence ID" value="CAL6090347.1"/>
    <property type="molecule type" value="Genomic_DNA"/>
</dbReference>
<reference evidence="4 6" key="2">
    <citation type="submission" date="2024-07" db="EMBL/GenBank/DDBJ databases">
        <authorList>
            <person name="Akdeniz Z."/>
        </authorList>
    </citation>
    <scope>NUCLEOTIDE SEQUENCE [LARGE SCALE GENOMIC DNA]</scope>
</reference>
<evidence type="ECO:0000313" key="2">
    <source>
        <dbReference type="EMBL" id="CAI9923654.1"/>
    </source>
</evidence>
<evidence type="ECO:0000313" key="5">
    <source>
        <dbReference type="EMBL" id="CAL6104680.1"/>
    </source>
</evidence>
<proteinExistence type="predicted"/>
<evidence type="ECO:0000313" key="3">
    <source>
        <dbReference type="EMBL" id="CAI9925642.1"/>
    </source>
</evidence>